<dbReference type="RefSeq" id="WP_229808107.1">
    <property type="nucleotide sequence ID" value="NZ_BAAAHD010000073.1"/>
</dbReference>
<dbReference type="Pfam" id="PF00497">
    <property type="entry name" value="SBP_bac_3"/>
    <property type="match status" value="1"/>
</dbReference>
<dbReference type="SMART" id="SM00062">
    <property type="entry name" value="PBPb"/>
    <property type="match status" value="1"/>
</dbReference>
<proteinExistence type="inferred from homology"/>
<accession>A0A7W7IGJ5</accession>
<comment type="caution">
    <text evidence="8">The sequence shown here is derived from an EMBL/GenBank/DDBJ whole genome shotgun (WGS) entry which is preliminary data.</text>
</comment>
<dbReference type="Proteomes" id="UP001501427">
    <property type="component" value="Unassembled WGS sequence"/>
</dbReference>
<comment type="subcellular location">
    <subcellularLocation>
        <location evidence="1">Cell envelope</location>
    </subcellularLocation>
</comment>
<dbReference type="Gene3D" id="3.40.190.10">
    <property type="entry name" value="Periplasmic binding protein-like II"/>
    <property type="match status" value="2"/>
</dbReference>
<dbReference type="EMBL" id="JACHMV010000001">
    <property type="protein sequence ID" value="MBB4776560.1"/>
    <property type="molecule type" value="Genomic_DNA"/>
</dbReference>
<organism evidence="8 9">
    <name type="scientific">Actinomadura livida</name>
    <dbReference type="NCBI Taxonomy" id="79909"/>
    <lineage>
        <taxon>Bacteria</taxon>
        <taxon>Bacillati</taxon>
        <taxon>Actinomycetota</taxon>
        <taxon>Actinomycetes</taxon>
        <taxon>Streptosporangiales</taxon>
        <taxon>Thermomonosporaceae</taxon>
        <taxon>Actinomadura</taxon>
    </lineage>
</organism>
<dbReference type="Proteomes" id="UP000549343">
    <property type="component" value="Unassembled WGS sequence"/>
</dbReference>
<evidence type="ECO:0000313" key="9">
    <source>
        <dbReference type="Proteomes" id="UP000549343"/>
    </source>
</evidence>
<evidence type="ECO:0000256" key="2">
    <source>
        <dbReference type="ARBA" id="ARBA00010333"/>
    </source>
</evidence>
<evidence type="ECO:0000256" key="3">
    <source>
        <dbReference type="ARBA" id="ARBA00022729"/>
    </source>
</evidence>
<reference evidence="8 9" key="2">
    <citation type="submission" date="2020-08" db="EMBL/GenBank/DDBJ databases">
        <title>Sequencing the genomes of 1000 actinobacteria strains.</title>
        <authorList>
            <person name="Klenk H.-P."/>
        </authorList>
    </citation>
    <scope>NUCLEOTIDE SEQUENCE [LARGE SCALE GENOMIC DNA]</scope>
    <source>
        <strain evidence="8 9">DSM 44772</strain>
    </source>
</reference>
<dbReference type="SUPFAM" id="SSF53850">
    <property type="entry name" value="Periplasmic binding protein-like II"/>
    <property type="match status" value="1"/>
</dbReference>
<gene>
    <name evidence="7" type="primary">glnH</name>
    <name evidence="8" type="ORF">F4557_004978</name>
    <name evidence="7" type="ORF">GCM10009546_63320</name>
</gene>
<dbReference type="PANTHER" id="PTHR35936:SF17">
    <property type="entry name" value="ARGININE-BINDING EXTRACELLULAR PROTEIN ARTP"/>
    <property type="match status" value="1"/>
</dbReference>
<evidence type="ECO:0000256" key="5">
    <source>
        <dbReference type="SAM" id="SignalP"/>
    </source>
</evidence>
<name>A0A7W7IGJ5_9ACTN</name>
<keyword evidence="3 5" id="KW-0732">Signal</keyword>
<feature type="signal peptide" evidence="5">
    <location>
        <begin position="1"/>
        <end position="25"/>
    </location>
</feature>
<dbReference type="InterPro" id="IPR001638">
    <property type="entry name" value="Solute-binding_3/MltF_N"/>
</dbReference>
<evidence type="ECO:0000256" key="1">
    <source>
        <dbReference type="ARBA" id="ARBA00004196"/>
    </source>
</evidence>
<evidence type="ECO:0000313" key="10">
    <source>
        <dbReference type="Proteomes" id="UP001501427"/>
    </source>
</evidence>
<dbReference type="AlphaFoldDB" id="A0A7W7IGJ5"/>
<sequence length="273" mass="29139">MSGPQKRWALAAGLAALALAAPACGGEKGATVQGVKLIEEGALTSCTHLPYPPFQSEDKETGKVVGFDVDIIDLVAERLGVAQKVVDTPFETMRTGSALNAGKCDIQMGGMTIKPERVKFMDVSDPYFDATQSLMAKKGSGVASLDDVKAKKLDLGSQAGTTGEDFVKDKGFDPRSFDNSNAELNGLRTGQVDVIVQDDPVVKGWLKDPANAEFEIVANLNTGEQYGMWMRKGHNPELVKITNEVIAQAKADGTYRRIYEKWIGPMPAAGGGS</sequence>
<dbReference type="PROSITE" id="PS01039">
    <property type="entry name" value="SBP_BACTERIAL_3"/>
    <property type="match status" value="1"/>
</dbReference>
<evidence type="ECO:0000313" key="7">
    <source>
        <dbReference type="EMBL" id="GAA0592251.1"/>
    </source>
</evidence>
<feature type="chain" id="PRO_5038799057" evidence="5">
    <location>
        <begin position="26"/>
        <end position="273"/>
    </location>
</feature>
<evidence type="ECO:0000259" key="6">
    <source>
        <dbReference type="SMART" id="SM00062"/>
    </source>
</evidence>
<dbReference type="InterPro" id="IPR018313">
    <property type="entry name" value="SBP_3_CS"/>
</dbReference>
<dbReference type="PANTHER" id="PTHR35936">
    <property type="entry name" value="MEMBRANE-BOUND LYTIC MUREIN TRANSGLYCOSYLASE F"/>
    <property type="match status" value="1"/>
</dbReference>
<evidence type="ECO:0000256" key="4">
    <source>
        <dbReference type="RuleBase" id="RU003744"/>
    </source>
</evidence>
<protein>
    <submittedName>
        <fullName evidence="7">Glutamine ABC transporter substrate-binding protein GlnH</fullName>
    </submittedName>
    <submittedName>
        <fullName evidence="8">Polar amino acid transport system substrate-binding protein</fullName>
    </submittedName>
</protein>
<comment type="similarity">
    <text evidence="2 4">Belongs to the bacterial solute-binding protein 3 family.</text>
</comment>
<keyword evidence="10" id="KW-1185">Reference proteome</keyword>
<dbReference type="GO" id="GO:0030313">
    <property type="term" value="C:cell envelope"/>
    <property type="evidence" value="ECO:0007669"/>
    <property type="project" value="UniProtKB-SubCell"/>
</dbReference>
<evidence type="ECO:0000313" key="8">
    <source>
        <dbReference type="EMBL" id="MBB4776560.1"/>
    </source>
</evidence>
<reference evidence="7" key="3">
    <citation type="submission" date="2023-12" db="EMBL/GenBank/DDBJ databases">
        <authorList>
            <person name="Sun Q."/>
            <person name="Inoue M."/>
        </authorList>
    </citation>
    <scope>NUCLEOTIDE SEQUENCE</scope>
    <source>
        <strain evidence="7">JCM 10667</strain>
    </source>
</reference>
<reference evidence="7 10" key="1">
    <citation type="journal article" date="2019" name="Int. J. Syst. Evol. Microbiol.">
        <title>The Global Catalogue of Microorganisms (GCM) 10K type strain sequencing project: providing services to taxonomists for standard genome sequencing and annotation.</title>
        <authorList>
            <consortium name="The Broad Institute Genomics Platform"/>
            <consortium name="The Broad Institute Genome Sequencing Center for Infectious Disease"/>
            <person name="Wu L."/>
            <person name="Ma J."/>
        </authorList>
    </citation>
    <scope>NUCLEOTIDE SEQUENCE [LARGE SCALE GENOMIC DNA]</scope>
    <source>
        <strain evidence="7 10">JCM 10667</strain>
    </source>
</reference>
<dbReference type="EMBL" id="BAAAHD010000073">
    <property type="protein sequence ID" value="GAA0592251.1"/>
    <property type="molecule type" value="Genomic_DNA"/>
</dbReference>
<feature type="domain" description="Solute-binding protein family 3/N-terminal" evidence="6">
    <location>
        <begin position="42"/>
        <end position="266"/>
    </location>
</feature>